<feature type="region of interest" description="Disordered" evidence="1">
    <location>
        <begin position="117"/>
        <end position="263"/>
    </location>
</feature>
<feature type="compositionally biased region" description="Polar residues" evidence="1">
    <location>
        <begin position="1139"/>
        <end position="1148"/>
    </location>
</feature>
<sequence>MTSLRPRDKPELLEPLKSKQEGTKVVLECKWLNHTRVSWLRNEVPIFSTKDMTISEARSSCTLTIHRANKEHNGQYMCTASNLHGKSSTYCQLTVVAAFEGKSGRFSKLNFPGAQSQKATNQTFKKDESNCNSEVPSPKINGVLLKPKTENAPNNVGRHFTIRPTHSATTSHPPITASPVDGKQTQMKASFQSGRQLSVSKTTPTTLTSTQSSKSRVFDTQQSNSNPQAPISSQALTTSPAPMTSPAPKSSPATKPLSSQVSWSVKKPAAAYKPVSFEIEIPGKPRDSFCADIAAVALLSNKLQAAQQQENAFMALREGLRPVSRSTVTHQPKSTAKPTLDKSVSEDLPSNKRELKPTISLESFSYTEQSPRKVTHSASSSTSDVSTEITNGKTPPSRSTSTGSTIKDRVALFNSQEPVTLDIPYYLKRSDQELSQPSVPKYNDTKSTRNTLKAAEASQSEDSLSGSSKSYHTASSTANERKSAPTSQSGSLTDTFDYESCVSSLSGGHLSFESLETVGQSQLGCESSFYSFSSNSGSSVTLRSNSFENITSSQECLSDSSAFATPEEHNVEQAFSLDQLNFAALTEGVETQLEVAESVFEIDNNKPNGVLKEVVFTNSSLHDVRNSVVSQVELPYSQALHSSSPIVISANLSVNSEHLSSAVVRDTPSLPTTIMSDEQDPTTSTVVDNDGDNTLEEGAKPSLGTGRIANLSKSFETSPEPQAVVVTRGKRSGNITKTVDCSVWEGKGEMTSEDVIKANTPKGSGGGNLAAKLKMFSAADGAGAPMEFGVHINTTKNLDELTKQSKSIYISIEEQKKRRSQKEEPDESTSKVTTILPSTSYQSTVKVEASQFFMQHECSNHSVEFIRREGIDRSVSYERLDYSAFENSDYQPNKSSLASEFFAKTNNSDDCELLGVDSFENMSDTSSCSDRSAQITNEFSTDDFTTADEAVLSSECDFEDDYFSPPISTLYDDFSETLIELNELANDKNLTSEIPEILNYVDSDSVDSTDGTVIMATDCPTQAAMSQAARISNFIECFARNSAESFHALQSDVLPTEQVIPEGILESELKAYTVSPSNLSAVDCDERRGSIRSSFDIYKINEESDEDIAKSSPRDAVTCDLPQALSVNDEISESRDNETNSLMPSCPNSSATQSADDSQSVVTTESSTMMHDILAVEDMETSVAKFILHSDTDNICNNKLFFDKTAQFDVEIVSEISKSSTPKVALFSSGKIADVSSDEDDDVFSSSVDVADSALPINTVSNAPANVSLKTSFLDEGFCSYSEVMEGYQLSPGGPYTHSQSFGESQCSENTHKQYEQPVSESKQTLVYCSPSAQTSLTEQPVLLNDNSYSKPETKANQLDSCKISINDTTQHKQSNAVDEVCANPISSMSVEQYLSSDSLNLSTSKSSQVEVVSTELDVCSHDIPHGESAIVSDSNINMCFANDMCKSMEAASFIDFELSITLIPLVHEVELLYPLLKRETLYSGTQSYCNQHLCITEDTSPHFNKQNFCQIIHEVINIPELNASKQQVINGANIRKCFTPLSYANEYTYPDVFETAMCYADVDQLYLNADLTICSTLSSLECIWPSSDNSLPNQHVYVNDVKATSIQTPSQCLSSNSNVADSSLSLTDALATEESIFSLDSNLSSSSLDTPSDANKTDQFVGDSSHDAAEKMLENRSVMYKFSETMIMATPSNLAHVLPRVYPKKASDTLANTNYETKNFGSSAEVYVNISFVEDFACCSKLSPSIEKLQPMLSNCGCVTSPKLCPVSICSFSNALYTDQLVSVDCYVSATQSCTADIMNDFLHTKGIPINSPKESTYAVTEVKHDDFELFESKVPESMAFGNCNQIDLLENGNVFCQTSSHAESMICYRPVSVCDYLPQANVHHEFQAVASFVEMKTDLECASLSNITLEKEIVGKSVAFADGTSEKVLKESSVLKQTNCTEKVAKQKSLTIMAIKNGSREFCADIKLPSLQEPLQNKTQAMPQEFSSPIHSVDKPPKSSPLLKTDSLENYDESSSRKAIPSFGETNTDFITVTESKTADSKGLLGLTKKEPFLLPIDTQNCYQPSVQPLSKETKFENTQLLPFDSSQHTSKPIPAYKNTAESLEFSNKTPLEFYADLKMRLLQEKLAGYKTKSRQSGKNTENQRLEVQLPAWDSNDSLLSASDEVQCIETDPSDVSEAGAMAEKDCGDNFHSPEEKYQDIECSELESSPRLEDVASRCEERMMDDAKVELLTLASVEPKSGEAFNRADLTHASIATQLSDHYTTKSRSSSPTLKQVCETLQDDCVDLNFSKIEDVWYEFKDQCVELPSEYLPSKCKMVLHHGIESSKSVSSMQPLLVMTFETQITLSTSKLYSGGRDTKTPNDNIFQDDSIDNCISHEHKSVSSSKTSKGGYLERNNHAASNVDVSKPLQLHTSIDDSLNISNANLLTPRPLLSISSKSPREFYADLKMQLIREHLATSTLSNGTCESELPPPTFY</sequence>
<dbReference type="CDD" id="cd00096">
    <property type="entry name" value="Ig"/>
    <property type="match status" value="1"/>
</dbReference>
<dbReference type="InterPro" id="IPR003598">
    <property type="entry name" value="Ig_sub2"/>
</dbReference>
<evidence type="ECO:0000313" key="4">
    <source>
        <dbReference type="Proteomes" id="UP000593567"/>
    </source>
</evidence>
<dbReference type="SMART" id="SM00408">
    <property type="entry name" value="IGc2"/>
    <property type="match status" value="1"/>
</dbReference>
<dbReference type="SMART" id="SM00409">
    <property type="entry name" value="IG"/>
    <property type="match status" value="1"/>
</dbReference>
<accession>A0A7J7KII0</accession>
<dbReference type="PROSITE" id="PS50835">
    <property type="entry name" value="IG_LIKE"/>
    <property type="match status" value="1"/>
</dbReference>
<feature type="compositionally biased region" description="Polar residues" evidence="1">
    <location>
        <begin position="183"/>
        <end position="196"/>
    </location>
</feature>
<keyword evidence="4" id="KW-1185">Reference proteome</keyword>
<feature type="region of interest" description="Disordered" evidence="1">
    <location>
        <begin position="814"/>
        <end position="835"/>
    </location>
</feature>
<feature type="compositionally biased region" description="Polar residues" evidence="1">
    <location>
        <begin position="218"/>
        <end position="234"/>
    </location>
</feature>
<comment type="caution">
    <text evidence="3">The sequence shown here is derived from an EMBL/GenBank/DDBJ whole genome shotgun (WGS) entry which is preliminary data.</text>
</comment>
<dbReference type="SUPFAM" id="SSF48726">
    <property type="entry name" value="Immunoglobulin"/>
    <property type="match status" value="1"/>
</dbReference>
<feature type="compositionally biased region" description="Polar residues" evidence="1">
    <location>
        <begin position="324"/>
        <end position="337"/>
    </location>
</feature>
<feature type="domain" description="Ig-like" evidence="2">
    <location>
        <begin position="10"/>
        <end position="94"/>
    </location>
</feature>
<organism evidence="3 4">
    <name type="scientific">Bugula neritina</name>
    <name type="common">Brown bryozoan</name>
    <name type="synonym">Sertularia neritina</name>
    <dbReference type="NCBI Taxonomy" id="10212"/>
    <lineage>
        <taxon>Eukaryota</taxon>
        <taxon>Metazoa</taxon>
        <taxon>Spiralia</taxon>
        <taxon>Lophotrochozoa</taxon>
        <taxon>Bryozoa</taxon>
        <taxon>Gymnolaemata</taxon>
        <taxon>Cheilostomatida</taxon>
        <taxon>Flustrina</taxon>
        <taxon>Buguloidea</taxon>
        <taxon>Bugulidae</taxon>
        <taxon>Bugula</taxon>
    </lineage>
</organism>
<dbReference type="Gene3D" id="2.60.40.10">
    <property type="entry name" value="Immunoglobulins"/>
    <property type="match status" value="1"/>
</dbReference>
<feature type="region of interest" description="Disordered" evidence="1">
    <location>
        <begin position="1979"/>
        <end position="2021"/>
    </location>
</feature>
<dbReference type="Pfam" id="PF07679">
    <property type="entry name" value="I-set"/>
    <property type="match status" value="1"/>
</dbReference>
<proteinExistence type="predicted"/>
<dbReference type="InterPro" id="IPR003599">
    <property type="entry name" value="Ig_sub"/>
</dbReference>
<dbReference type="InterPro" id="IPR007110">
    <property type="entry name" value="Ig-like_dom"/>
</dbReference>
<name>A0A7J7KII0_BUGNE</name>
<evidence type="ECO:0000313" key="3">
    <source>
        <dbReference type="EMBL" id="KAF6037731.1"/>
    </source>
</evidence>
<feature type="compositionally biased region" description="Low complexity" evidence="1">
    <location>
        <begin position="376"/>
        <end position="405"/>
    </location>
</feature>
<gene>
    <name evidence="3" type="ORF">EB796_003965</name>
</gene>
<feature type="region of interest" description="Disordered" evidence="1">
    <location>
        <begin position="432"/>
        <end position="491"/>
    </location>
</feature>
<evidence type="ECO:0000256" key="1">
    <source>
        <dbReference type="SAM" id="MobiDB-lite"/>
    </source>
</evidence>
<reference evidence="3" key="1">
    <citation type="submission" date="2020-06" db="EMBL/GenBank/DDBJ databases">
        <title>Draft genome of Bugula neritina, a colonial animal packing powerful symbionts and potential medicines.</title>
        <authorList>
            <person name="Rayko M."/>
        </authorList>
    </citation>
    <scope>NUCLEOTIDE SEQUENCE [LARGE SCALE GENOMIC DNA]</scope>
    <source>
        <strain evidence="3">Kwan_BN1</strain>
    </source>
</reference>
<dbReference type="PANTHER" id="PTHR47633">
    <property type="entry name" value="IMMUNOGLOBULIN"/>
    <property type="match status" value="1"/>
</dbReference>
<feature type="region of interest" description="Disordered" evidence="1">
    <location>
        <begin position="1643"/>
        <end position="1662"/>
    </location>
</feature>
<feature type="compositionally biased region" description="Polar residues" evidence="1">
    <location>
        <begin position="164"/>
        <end position="173"/>
    </location>
</feature>
<feature type="compositionally biased region" description="Polar residues" evidence="1">
    <location>
        <begin position="672"/>
        <end position="687"/>
    </location>
</feature>
<feature type="compositionally biased region" description="Polar residues" evidence="1">
    <location>
        <begin position="360"/>
        <end position="369"/>
    </location>
</feature>
<feature type="region of interest" description="Disordered" evidence="1">
    <location>
        <begin position="672"/>
        <end position="696"/>
    </location>
</feature>
<dbReference type="Proteomes" id="UP000593567">
    <property type="component" value="Unassembled WGS sequence"/>
</dbReference>
<feature type="compositionally biased region" description="Low complexity" evidence="1">
    <location>
        <begin position="1643"/>
        <end position="1654"/>
    </location>
</feature>
<dbReference type="InterPro" id="IPR013783">
    <property type="entry name" value="Ig-like_fold"/>
</dbReference>
<feature type="region of interest" description="Disordered" evidence="1">
    <location>
        <begin position="1127"/>
        <end position="1162"/>
    </location>
</feature>
<feature type="compositionally biased region" description="Polar residues" evidence="1">
    <location>
        <begin position="457"/>
        <end position="491"/>
    </location>
</feature>
<feature type="compositionally biased region" description="Low complexity" evidence="1">
    <location>
        <begin position="197"/>
        <end position="215"/>
    </location>
</feature>
<dbReference type="InterPro" id="IPR036179">
    <property type="entry name" value="Ig-like_dom_sf"/>
</dbReference>
<dbReference type="EMBL" id="VXIV02000526">
    <property type="protein sequence ID" value="KAF6037731.1"/>
    <property type="molecule type" value="Genomic_DNA"/>
</dbReference>
<feature type="compositionally biased region" description="Basic and acidic residues" evidence="1">
    <location>
        <begin position="339"/>
        <end position="356"/>
    </location>
</feature>
<feature type="region of interest" description="Disordered" evidence="1">
    <location>
        <begin position="323"/>
        <end position="405"/>
    </location>
</feature>
<dbReference type="InterPro" id="IPR013098">
    <property type="entry name" value="Ig_I-set"/>
</dbReference>
<evidence type="ECO:0000259" key="2">
    <source>
        <dbReference type="PROSITE" id="PS50835"/>
    </source>
</evidence>
<feature type="compositionally biased region" description="Low complexity" evidence="1">
    <location>
        <begin position="1149"/>
        <end position="1160"/>
    </location>
</feature>
<feature type="compositionally biased region" description="Polar residues" evidence="1">
    <location>
        <begin position="1979"/>
        <end position="1992"/>
    </location>
</feature>
<feature type="compositionally biased region" description="Low complexity" evidence="1">
    <location>
        <begin position="235"/>
        <end position="259"/>
    </location>
</feature>
<protein>
    <recommendedName>
        <fullName evidence="2">Ig-like domain-containing protein</fullName>
    </recommendedName>
</protein>